<dbReference type="Pfam" id="PF00512">
    <property type="entry name" value="HisKA"/>
    <property type="match status" value="1"/>
</dbReference>
<evidence type="ECO:0000313" key="9">
    <source>
        <dbReference type="EMBL" id="MBK1813369.1"/>
    </source>
</evidence>
<organism evidence="9 10">
    <name type="scientific">Clostridium yunnanense</name>
    <dbReference type="NCBI Taxonomy" id="2800325"/>
    <lineage>
        <taxon>Bacteria</taxon>
        <taxon>Bacillati</taxon>
        <taxon>Bacillota</taxon>
        <taxon>Clostridia</taxon>
        <taxon>Eubacteriales</taxon>
        <taxon>Clostridiaceae</taxon>
        <taxon>Clostridium</taxon>
    </lineage>
</organism>
<dbReference type="Gene3D" id="3.30.450.20">
    <property type="entry name" value="PAS domain"/>
    <property type="match status" value="1"/>
</dbReference>
<dbReference type="NCBIfam" id="TIGR00229">
    <property type="entry name" value="sensory_box"/>
    <property type="match status" value="1"/>
</dbReference>
<dbReference type="EMBL" id="JAENHN010000062">
    <property type="protein sequence ID" value="MBK1813369.1"/>
    <property type="molecule type" value="Genomic_DNA"/>
</dbReference>
<evidence type="ECO:0000256" key="4">
    <source>
        <dbReference type="ARBA" id="ARBA00022679"/>
    </source>
</evidence>
<dbReference type="SUPFAM" id="SSF55785">
    <property type="entry name" value="PYP-like sensor domain (PAS domain)"/>
    <property type="match status" value="1"/>
</dbReference>
<dbReference type="InterPro" id="IPR036097">
    <property type="entry name" value="HisK_dim/P_sf"/>
</dbReference>
<sequence length="697" mass="79754">MIKTAKDFGNNTTDFSIKNEVTKSLLLIILGIFISQRLIEADYMFYHSIIMFIGIIICFAIYFFASNTYKLSNNNFFMLLGMGFLTVGTIDVLHTVSYFNVGIFGLNSANLSSSLWISARYISGITILTTSIFLYKGINKININIFRCIYIIAFATIILSIYVLKVFPESYIEGYGNTLFNQVSRITIIIVLFISGIILYKVPNKKNRELVFFMELSIIFRIINEILFLFFDYTLCIENTSAYIFRVISFYMLYKGVVQCGLKQPFNKVTGALIETKDRLLQESDLRIMFEEAMVNNDECYRILIENSSDAIIIHTDSNHVFANETAAKILGFSKAKDLLKADFSMFFEEENLKATMAIHDEIIEKKKNWEAYDTNLVTIDGRKVSVRMQRSYIIYQGKPSILVVFNDLSAQKKVEKLSADIEEKGKMLEDTIYLNKRITEHFANVSHELRTPLNVILGAIQILGLYGSQDSMINSIDKMQTYYKTIKQNCYRLLRLVNNLIDLSKIDSGFFELKRRNGNIVDVVEGITMSVVSYCETKNITLIFDTEVEEKYMAFDHDKIERIMLNLLSNAIKFTNEGGTIFVYIEDVGKEISIIVKDSGVGIDDQQQELIFERYRQADNNLLNTVQGTGIGLSLVKALVELHKGLIHVKSKIGEGTEFYITLPVEILDTAEKENKETEVRSNVERISIEFSDIYS</sequence>
<evidence type="ECO:0000313" key="10">
    <source>
        <dbReference type="Proteomes" id="UP000596739"/>
    </source>
</evidence>
<comment type="caution">
    <text evidence="9">The sequence shown here is derived from an EMBL/GenBank/DDBJ whole genome shotgun (WGS) entry which is preliminary data.</text>
</comment>
<dbReference type="Pfam" id="PF02518">
    <property type="entry name" value="HATPase_c"/>
    <property type="match status" value="1"/>
</dbReference>
<feature type="transmembrane region" description="Helical" evidence="7">
    <location>
        <begin position="212"/>
        <end position="231"/>
    </location>
</feature>
<dbReference type="InterPro" id="IPR003661">
    <property type="entry name" value="HisK_dim/P_dom"/>
</dbReference>
<dbReference type="InterPro" id="IPR033425">
    <property type="entry name" value="MASE3"/>
</dbReference>
<dbReference type="PANTHER" id="PTHR43711:SF26">
    <property type="entry name" value="SENSOR HISTIDINE KINASE RCSC"/>
    <property type="match status" value="1"/>
</dbReference>
<dbReference type="InterPro" id="IPR035965">
    <property type="entry name" value="PAS-like_dom_sf"/>
</dbReference>
<gene>
    <name evidence="9" type="ORF">JHL18_22360</name>
</gene>
<feature type="transmembrane region" description="Helical" evidence="7">
    <location>
        <begin position="45"/>
        <end position="64"/>
    </location>
</feature>
<dbReference type="InterPro" id="IPR000014">
    <property type="entry name" value="PAS"/>
</dbReference>
<dbReference type="PROSITE" id="PS50109">
    <property type="entry name" value="HIS_KIN"/>
    <property type="match status" value="1"/>
</dbReference>
<evidence type="ECO:0000256" key="2">
    <source>
        <dbReference type="ARBA" id="ARBA00012438"/>
    </source>
</evidence>
<dbReference type="InterPro" id="IPR003594">
    <property type="entry name" value="HATPase_dom"/>
</dbReference>
<evidence type="ECO:0000256" key="7">
    <source>
        <dbReference type="SAM" id="Phobius"/>
    </source>
</evidence>
<dbReference type="Gene3D" id="3.30.565.10">
    <property type="entry name" value="Histidine kinase-like ATPase, C-terminal domain"/>
    <property type="match status" value="1"/>
</dbReference>
<keyword evidence="10" id="KW-1185">Reference proteome</keyword>
<feature type="transmembrane region" description="Helical" evidence="7">
    <location>
        <begin position="183"/>
        <end position="200"/>
    </location>
</feature>
<feature type="transmembrane region" description="Helical" evidence="7">
    <location>
        <begin position="21"/>
        <end position="39"/>
    </location>
</feature>
<keyword evidence="7" id="KW-0472">Membrane</keyword>
<dbReference type="Pfam" id="PF17159">
    <property type="entry name" value="MASE3"/>
    <property type="match status" value="1"/>
</dbReference>
<keyword evidence="6" id="KW-0902">Two-component regulatory system</keyword>
<dbReference type="PANTHER" id="PTHR43711">
    <property type="entry name" value="TWO-COMPONENT HISTIDINE KINASE"/>
    <property type="match status" value="1"/>
</dbReference>
<dbReference type="SUPFAM" id="SSF55874">
    <property type="entry name" value="ATPase domain of HSP90 chaperone/DNA topoisomerase II/histidine kinase"/>
    <property type="match status" value="1"/>
</dbReference>
<evidence type="ECO:0000256" key="1">
    <source>
        <dbReference type="ARBA" id="ARBA00000085"/>
    </source>
</evidence>
<dbReference type="CDD" id="cd00082">
    <property type="entry name" value="HisKA"/>
    <property type="match status" value="1"/>
</dbReference>
<dbReference type="Proteomes" id="UP000596739">
    <property type="component" value="Unassembled WGS sequence"/>
</dbReference>
<dbReference type="SUPFAM" id="SSF47384">
    <property type="entry name" value="Homodimeric domain of signal transducing histidine kinase"/>
    <property type="match status" value="1"/>
</dbReference>
<evidence type="ECO:0000256" key="6">
    <source>
        <dbReference type="ARBA" id="ARBA00023012"/>
    </source>
</evidence>
<reference evidence="10" key="1">
    <citation type="submission" date="2021-01" db="EMBL/GenBank/DDBJ databases">
        <title>Genome public.</title>
        <authorList>
            <person name="Liu C."/>
            <person name="Sun Q."/>
        </authorList>
    </citation>
    <scope>NUCLEOTIDE SEQUENCE [LARGE SCALE GENOMIC DNA]</scope>
    <source>
        <strain evidence="10">YIM B02505</strain>
    </source>
</reference>
<dbReference type="Pfam" id="PF00989">
    <property type="entry name" value="PAS"/>
    <property type="match status" value="1"/>
</dbReference>
<feature type="transmembrane region" description="Helical" evidence="7">
    <location>
        <begin position="76"/>
        <end position="99"/>
    </location>
</feature>
<dbReference type="InterPro" id="IPR036890">
    <property type="entry name" value="HATPase_C_sf"/>
</dbReference>
<dbReference type="InterPro" id="IPR013767">
    <property type="entry name" value="PAS_fold"/>
</dbReference>
<evidence type="ECO:0000259" key="8">
    <source>
        <dbReference type="PROSITE" id="PS50109"/>
    </source>
</evidence>
<comment type="catalytic activity">
    <reaction evidence="1">
        <text>ATP + protein L-histidine = ADP + protein N-phospho-L-histidine.</text>
        <dbReference type="EC" id="2.7.13.3"/>
    </reaction>
</comment>
<dbReference type="InterPro" id="IPR005467">
    <property type="entry name" value="His_kinase_dom"/>
</dbReference>
<name>A0ABS1EVF6_9CLOT</name>
<protein>
    <recommendedName>
        <fullName evidence="2">histidine kinase</fullName>
        <ecNumber evidence="2">2.7.13.3</ecNumber>
    </recommendedName>
</protein>
<keyword evidence="7" id="KW-0812">Transmembrane</keyword>
<dbReference type="InterPro" id="IPR050736">
    <property type="entry name" value="Sensor_HK_Regulatory"/>
</dbReference>
<keyword evidence="4" id="KW-0808">Transferase</keyword>
<dbReference type="Gene3D" id="1.10.287.130">
    <property type="match status" value="1"/>
</dbReference>
<keyword evidence="7" id="KW-1133">Transmembrane helix</keyword>
<evidence type="ECO:0000256" key="5">
    <source>
        <dbReference type="ARBA" id="ARBA00022777"/>
    </source>
</evidence>
<proteinExistence type="predicted"/>
<feature type="domain" description="Histidine kinase" evidence="8">
    <location>
        <begin position="445"/>
        <end position="668"/>
    </location>
</feature>
<dbReference type="RefSeq" id="WP_200273443.1">
    <property type="nucleotide sequence ID" value="NZ_JAENHN010000062.1"/>
</dbReference>
<feature type="transmembrane region" description="Helical" evidence="7">
    <location>
        <begin position="145"/>
        <end position="163"/>
    </location>
</feature>
<dbReference type="InterPro" id="IPR004358">
    <property type="entry name" value="Sig_transdc_His_kin-like_C"/>
</dbReference>
<dbReference type="PRINTS" id="PR00344">
    <property type="entry name" value="BCTRLSENSOR"/>
</dbReference>
<keyword evidence="3" id="KW-0597">Phosphoprotein</keyword>
<dbReference type="SMART" id="SM00388">
    <property type="entry name" value="HisKA"/>
    <property type="match status" value="1"/>
</dbReference>
<keyword evidence="5" id="KW-0418">Kinase</keyword>
<evidence type="ECO:0000256" key="3">
    <source>
        <dbReference type="ARBA" id="ARBA00022553"/>
    </source>
</evidence>
<dbReference type="SMART" id="SM00387">
    <property type="entry name" value="HATPase_c"/>
    <property type="match status" value="1"/>
</dbReference>
<dbReference type="EC" id="2.7.13.3" evidence="2"/>
<feature type="transmembrane region" description="Helical" evidence="7">
    <location>
        <begin position="119"/>
        <end position="138"/>
    </location>
</feature>
<accession>A0ABS1EVF6</accession>